<sequence>MKILCGFIETYLNAELAYGHLPQVRSTIAVSVPEWGESIRREFARALSERPFSVVRYSDMTLLDFESEDALYAYLEGVFDYLFLDGEQAPLPPEGE</sequence>
<proteinExistence type="predicted"/>
<dbReference type="RefSeq" id="WP_380331854.1">
    <property type="nucleotide sequence ID" value="NZ_JBHYPW010000088.1"/>
</dbReference>
<protein>
    <submittedName>
        <fullName evidence="1">Uncharacterized protein</fullName>
    </submittedName>
</protein>
<evidence type="ECO:0000313" key="2">
    <source>
        <dbReference type="Proteomes" id="UP001599542"/>
    </source>
</evidence>
<gene>
    <name evidence="1" type="ORF">ACFW6T_32870</name>
</gene>
<name>A0ABW6GVT1_9ACTN</name>
<dbReference type="Proteomes" id="UP001599542">
    <property type="component" value="Unassembled WGS sequence"/>
</dbReference>
<accession>A0ABW6GVT1</accession>
<dbReference type="EMBL" id="JBHYPX010000103">
    <property type="protein sequence ID" value="MFE1356766.1"/>
    <property type="molecule type" value="Genomic_DNA"/>
</dbReference>
<evidence type="ECO:0000313" key="1">
    <source>
        <dbReference type="EMBL" id="MFE1356766.1"/>
    </source>
</evidence>
<keyword evidence="2" id="KW-1185">Reference proteome</keyword>
<comment type="caution">
    <text evidence="1">The sequence shown here is derived from an EMBL/GenBank/DDBJ whole genome shotgun (WGS) entry which is preliminary data.</text>
</comment>
<organism evidence="1 2">
    <name type="scientific">Kitasatospora phosalacinea</name>
    <dbReference type="NCBI Taxonomy" id="2065"/>
    <lineage>
        <taxon>Bacteria</taxon>
        <taxon>Bacillati</taxon>
        <taxon>Actinomycetota</taxon>
        <taxon>Actinomycetes</taxon>
        <taxon>Kitasatosporales</taxon>
        <taxon>Streptomycetaceae</taxon>
        <taxon>Kitasatospora</taxon>
    </lineage>
</organism>
<reference evidence="1 2" key="1">
    <citation type="submission" date="2024-09" db="EMBL/GenBank/DDBJ databases">
        <title>The Natural Products Discovery Center: Release of the First 8490 Sequenced Strains for Exploring Actinobacteria Biosynthetic Diversity.</title>
        <authorList>
            <person name="Kalkreuter E."/>
            <person name="Kautsar S.A."/>
            <person name="Yang D."/>
            <person name="Bader C.D."/>
            <person name="Teijaro C.N."/>
            <person name="Fluegel L."/>
            <person name="Davis C.M."/>
            <person name="Simpson J.R."/>
            <person name="Lauterbach L."/>
            <person name="Steele A.D."/>
            <person name="Gui C."/>
            <person name="Meng S."/>
            <person name="Li G."/>
            <person name="Viehrig K."/>
            <person name="Ye F."/>
            <person name="Su P."/>
            <person name="Kiefer A.F."/>
            <person name="Nichols A."/>
            <person name="Cepeda A.J."/>
            <person name="Yan W."/>
            <person name="Fan B."/>
            <person name="Jiang Y."/>
            <person name="Adhikari A."/>
            <person name="Zheng C.-J."/>
            <person name="Schuster L."/>
            <person name="Cowan T.M."/>
            <person name="Smanski M.J."/>
            <person name="Chevrette M.G."/>
            <person name="De Carvalho L.P.S."/>
            <person name="Shen B."/>
        </authorList>
    </citation>
    <scope>NUCLEOTIDE SEQUENCE [LARGE SCALE GENOMIC DNA]</scope>
    <source>
        <strain evidence="1 2">NPDC058753</strain>
    </source>
</reference>